<evidence type="ECO:0000256" key="12">
    <source>
        <dbReference type="ARBA" id="ARBA00038905"/>
    </source>
</evidence>
<evidence type="ECO:0000256" key="15">
    <source>
        <dbReference type="ARBA" id="ARBA00041979"/>
    </source>
</evidence>
<evidence type="ECO:0000256" key="4">
    <source>
        <dbReference type="ARBA" id="ARBA00022705"/>
    </source>
</evidence>
<dbReference type="Gene3D" id="3.20.20.70">
    <property type="entry name" value="Aldolase class I"/>
    <property type="match status" value="1"/>
</dbReference>
<dbReference type="InterPro" id="IPR015797">
    <property type="entry name" value="NUDIX_hydrolase-like_dom_sf"/>
</dbReference>
<dbReference type="CDD" id="cd00564">
    <property type="entry name" value="TMP_TenI"/>
    <property type="match status" value="1"/>
</dbReference>
<dbReference type="InterPro" id="IPR020084">
    <property type="entry name" value="NUDIX_hydrolase_CS"/>
</dbReference>
<dbReference type="PROSITE" id="PS51462">
    <property type="entry name" value="NUDIX"/>
    <property type="match status" value="1"/>
</dbReference>
<evidence type="ECO:0000259" key="17">
    <source>
        <dbReference type="PROSITE" id="PS51462"/>
    </source>
</evidence>
<reference evidence="18 19" key="1">
    <citation type="submission" date="2020-10" db="EMBL/GenBank/DDBJ databases">
        <title>complete genome sequencing of Lysobacter sp. H23M41.</title>
        <authorList>
            <person name="Bae J.-W."/>
            <person name="Lee S.-Y."/>
        </authorList>
    </citation>
    <scope>NUCLEOTIDE SEQUENCE [LARGE SCALE GENOMIC DNA]</scope>
    <source>
        <strain evidence="18 19">H23M41</strain>
    </source>
</reference>
<evidence type="ECO:0000256" key="11">
    <source>
        <dbReference type="ARBA" id="ARBA00036904"/>
    </source>
</evidence>
<dbReference type="InterPro" id="IPR029119">
    <property type="entry name" value="MutY_C"/>
</dbReference>
<dbReference type="InterPro" id="IPR020476">
    <property type="entry name" value="Nudix_hydrolase"/>
</dbReference>
<dbReference type="NCBIfam" id="NF006530">
    <property type="entry name" value="PRK08999.1"/>
    <property type="match status" value="1"/>
</dbReference>
<name>A0A7S6UJP1_9GAMM</name>
<dbReference type="NCBIfam" id="TIGR00586">
    <property type="entry name" value="mutt"/>
    <property type="match status" value="1"/>
</dbReference>
<evidence type="ECO:0000256" key="1">
    <source>
        <dbReference type="ARBA" id="ARBA00001946"/>
    </source>
</evidence>
<protein>
    <recommendedName>
        <fullName evidence="13">8-oxo-dGTP diphosphatase</fullName>
        <ecNumber evidence="12">3.6.1.55</ecNumber>
    </recommendedName>
    <alternativeName>
        <fullName evidence="16">7,8-dihydro-8-oxoguanine-triphosphatase</fullName>
    </alternativeName>
    <alternativeName>
        <fullName evidence="15">Mutator protein MutT</fullName>
    </alternativeName>
    <alternativeName>
        <fullName evidence="14">dGTP pyrophosphohydrolase</fullName>
    </alternativeName>
</protein>
<evidence type="ECO:0000256" key="16">
    <source>
        <dbReference type="ARBA" id="ARBA00042798"/>
    </source>
</evidence>
<gene>
    <name evidence="18" type="ORF">INQ42_09890</name>
</gene>
<dbReference type="PRINTS" id="PR00502">
    <property type="entry name" value="NUDIXFAMILY"/>
</dbReference>
<evidence type="ECO:0000256" key="14">
    <source>
        <dbReference type="ARBA" id="ARBA00041592"/>
    </source>
</evidence>
<evidence type="ECO:0000256" key="13">
    <source>
        <dbReference type="ARBA" id="ARBA00040794"/>
    </source>
</evidence>
<dbReference type="CDD" id="cd03425">
    <property type="entry name" value="NUDIX_MutT_NudA_like"/>
    <property type="match status" value="1"/>
</dbReference>
<keyword evidence="8" id="KW-0460">Magnesium</keyword>
<dbReference type="RefSeq" id="WP_194034118.1">
    <property type="nucleotide sequence ID" value="NZ_CP063657.1"/>
</dbReference>
<dbReference type="InterPro" id="IPR022998">
    <property type="entry name" value="ThiamineP_synth_TenI"/>
</dbReference>
<evidence type="ECO:0000256" key="8">
    <source>
        <dbReference type="ARBA" id="ARBA00022842"/>
    </source>
</evidence>
<evidence type="ECO:0000256" key="6">
    <source>
        <dbReference type="ARBA" id="ARBA00022763"/>
    </source>
</evidence>
<comment type="catalytic activity">
    <reaction evidence="11">
        <text>8-oxo-GTP + H2O = 8-oxo-GMP + diphosphate + H(+)</text>
        <dbReference type="Rhea" id="RHEA:67616"/>
        <dbReference type="ChEBI" id="CHEBI:15377"/>
        <dbReference type="ChEBI" id="CHEBI:15378"/>
        <dbReference type="ChEBI" id="CHEBI:33019"/>
        <dbReference type="ChEBI" id="CHEBI:143553"/>
        <dbReference type="ChEBI" id="CHEBI:145694"/>
    </reaction>
</comment>
<comment type="similarity">
    <text evidence="2">Belongs to the Nudix hydrolase family.</text>
</comment>
<dbReference type="InterPro" id="IPR013785">
    <property type="entry name" value="Aldolase_TIM"/>
</dbReference>
<proteinExistence type="inferred from homology"/>
<comment type="catalytic activity">
    <reaction evidence="10">
        <text>8-oxo-dGTP + H2O = 8-oxo-dGMP + diphosphate + H(+)</text>
        <dbReference type="Rhea" id="RHEA:31575"/>
        <dbReference type="ChEBI" id="CHEBI:15377"/>
        <dbReference type="ChEBI" id="CHEBI:15378"/>
        <dbReference type="ChEBI" id="CHEBI:33019"/>
        <dbReference type="ChEBI" id="CHEBI:63224"/>
        <dbReference type="ChEBI" id="CHEBI:77896"/>
        <dbReference type="EC" id="3.6.1.55"/>
    </reaction>
</comment>
<dbReference type="PROSITE" id="PS00893">
    <property type="entry name" value="NUDIX_BOX"/>
    <property type="match status" value="1"/>
</dbReference>
<keyword evidence="9" id="KW-0234">DNA repair</keyword>
<keyword evidence="5" id="KW-0479">Metal-binding</keyword>
<evidence type="ECO:0000313" key="18">
    <source>
        <dbReference type="EMBL" id="QOW21552.1"/>
    </source>
</evidence>
<dbReference type="SUPFAM" id="SSF51391">
    <property type="entry name" value="Thiamin phosphate synthase"/>
    <property type="match status" value="1"/>
</dbReference>
<dbReference type="Gene3D" id="3.90.79.10">
    <property type="entry name" value="Nucleoside Triphosphate Pyrophosphohydrolase"/>
    <property type="match status" value="1"/>
</dbReference>
<dbReference type="SUPFAM" id="SSF55811">
    <property type="entry name" value="Nudix"/>
    <property type="match status" value="1"/>
</dbReference>
<evidence type="ECO:0000256" key="2">
    <source>
        <dbReference type="ARBA" id="ARBA00005582"/>
    </source>
</evidence>
<dbReference type="InterPro" id="IPR036206">
    <property type="entry name" value="ThiamineP_synth_sf"/>
</dbReference>
<comment type="cofactor">
    <cofactor evidence="1">
        <name>Mg(2+)</name>
        <dbReference type="ChEBI" id="CHEBI:18420"/>
    </cofactor>
</comment>
<dbReference type="PANTHER" id="PTHR47707">
    <property type="entry name" value="8-OXO-DGTP DIPHOSPHATASE"/>
    <property type="match status" value="1"/>
</dbReference>
<accession>A0A7S6UJP1</accession>
<organism evidence="18 19">
    <name type="scientific">Novilysobacter avium</name>
    <dbReference type="NCBI Taxonomy" id="2781023"/>
    <lineage>
        <taxon>Bacteria</taxon>
        <taxon>Pseudomonadati</taxon>
        <taxon>Pseudomonadota</taxon>
        <taxon>Gammaproteobacteria</taxon>
        <taxon>Lysobacterales</taxon>
        <taxon>Lysobacteraceae</taxon>
        <taxon>Novilysobacter</taxon>
    </lineage>
</organism>
<keyword evidence="6" id="KW-0227">DNA damage</keyword>
<dbReference type="EC" id="3.6.1.55" evidence="12"/>
<dbReference type="PANTHER" id="PTHR47707:SF1">
    <property type="entry name" value="NUDIX HYDROLASE FAMILY PROTEIN"/>
    <property type="match status" value="1"/>
</dbReference>
<evidence type="ECO:0000256" key="7">
    <source>
        <dbReference type="ARBA" id="ARBA00022801"/>
    </source>
</evidence>
<keyword evidence="7 18" id="KW-0378">Hydrolase</keyword>
<evidence type="ECO:0000313" key="19">
    <source>
        <dbReference type="Proteomes" id="UP000593932"/>
    </source>
</evidence>
<sequence>MSETAPTRFVRVVAGVIGDARGRILLAQRTGASDLGGLWEFPGGKIDPGESTEHALARELDEELGIHAEVGEAVITVPQLYPDKRLTLDVRHVTRWQGNPRGREGQALLWVPPRKLALYRMPPADRPVVAALQQPDRYLVTPDVGQLTAGLSGAELEAAEQAWLDALERTLAAGICRVQVRSPTADPQRSARLAASAVELCRSASAEVLVNGDPELAARLGVGVHLRSDQLCVYFDRPVGADVPLAASCHTVDELRAAERLGCNFVVLGNVKPTASHPARDGIGWEAFAAMREHVSMPIYAIGGVGIDDMDDARAHGAQGIAAIRGLWAG</sequence>
<evidence type="ECO:0000256" key="5">
    <source>
        <dbReference type="ARBA" id="ARBA00022723"/>
    </source>
</evidence>
<dbReference type="InterPro" id="IPR047127">
    <property type="entry name" value="MutT-like"/>
</dbReference>
<dbReference type="EMBL" id="CP063657">
    <property type="protein sequence ID" value="QOW21552.1"/>
    <property type="molecule type" value="Genomic_DNA"/>
</dbReference>
<evidence type="ECO:0000256" key="9">
    <source>
        <dbReference type="ARBA" id="ARBA00023204"/>
    </source>
</evidence>
<keyword evidence="19" id="KW-1185">Reference proteome</keyword>
<dbReference type="InterPro" id="IPR000086">
    <property type="entry name" value="NUDIX_hydrolase_dom"/>
</dbReference>
<dbReference type="InterPro" id="IPR003561">
    <property type="entry name" value="Mutator_MutT"/>
</dbReference>
<dbReference type="Pfam" id="PF02581">
    <property type="entry name" value="TMP-TENI"/>
    <property type="match status" value="1"/>
</dbReference>
<dbReference type="Pfam" id="PF14815">
    <property type="entry name" value="NUDIX_4"/>
    <property type="match status" value="1"/>
</dbReference>
<evidence type="ECO:0000256" key="3">
    <source>
        <dbReference type="ARBA" id="ARBA00022457"/>
    </source>
</evidence>
<evidence type="ECO:0000256" key="10">
    <source>
        <dbReference type="ARBA" id="ARBA00035861"/>
    </source>
</evidence>
<dbReference type="Proteomes" id="UP000593932">
    <property type="component" value="Chromosome"/>
</dbReference>
<keyword evidence="3" id="KW-0515">Mutator protein</keyword>
<feature type="domain" description="Nudix hydrolase" evidence="17">
    <location>
        <begin position="8"/>
        <end position="134"/>
    </location>
</feature>
<keyword evidence="4" id="KW-0235">DNA replication</keyword>
<dbReference type="GO" id="GO:0016787">
    <property type="term" value="F:hydrolase activity"/>
    <property type="evidence" value="ECO:0007669"/>
    <property type="project" value="UniProtKB-KW"/>
</dbReference>